<evidence type="ECO:0000313" key="1">
    <source>
        <dbReference type="EMBL" id="CNI15740.1"/>
    </source>
</evidence>
<proteinExistence type="predicted"/>
<name>A0A0T9QK14_9GAMM</name>
<accession>A0A0T9QK14</accession>
<dbReference type="AlphaFoldDB" id="A0A0T9QK14"/>
<gene>
    <name evidence="1" type="ORF">ERS008472_03376</name>
</gene>
<organism evidence="1 2">
    <name type="scientific">Yersinia thracica</name>
    <dbReference type="NCBI Taxonomy" id="2890319"/>
    <lineage>
        <taxon>Bacteria</taxon>
        <taxon>Pseudomonadati</taxon>
        <taxon>Pseudomonadota</taxon>
        <taxon>Gammaproteobacteria</taxon>
        <taxon>Enterobacterales</taxon>
        <taxon>Yersiniaceae</taxon>
        <taxon>Yersinia</taxon>
    </lineage>
</organism>
<keyword evidence="2" id="KW-1185">Reference proteome</keyword>
<reference evidence="2" key="1">
    <citation type="submission" date="2015-03" db="EMBL/GenBank/DDBJ databases">
        <authorList>
            <consortium name="Pathogen Informatics"/>
            <person name="Murphy D."/>
        </authorList>
    </citation>
    <scope>NUCLEOTIDE SEQUENCE [LARGE SCALE GENOMIC DNA]</scope>
    <source>
        <strain evidence="2">IP6945</strain>
    </source>
</reference>
<protein>
    <submittedName>
        <fullName evidence="1">Uncharacterized protein</fullName>
    </submittedName>
</protein>
<evidence type="ECO:0000313" key="2">
    <source>
        <dbReference type="Proteomes" id="UP000041882"/>
    </source>
</evidence>
<dbReference type="EMBL" id="CQAW01000019">
    <property type="protein sequence ID" value="CNI15740.1"/>
    <property type="molecule type" value="Genomic_DNA"/>
</dbReference>
<dbReference type="Proteomes" id="UP000041882">
    <property type="component" value="Unassembled WGS sequence"/>
</dbReference>
<sequence length="56" mass="6549">MIESLKIMIKSLKMGCHIEKTGSRSKVVSRDITYRKKRDLNHRVTGYNQGIRFINP</sequence>